<protein>
    <recommendedName>
        <fullName evidence="4">DUF4405 domain-containing protein</fullName>
    </recommendedName>
</protein>
<dbReference type="AlphaFoldDB" id="A0A7G7MH03"/>
<feature type="transmembrane region" description="Helical" evidence="1">
    <location>
        <begin position="84"/>
        <end position="104"/>
    </location>
</feature>
<evidence type="ECO:0000313" key="3">
    <source>
        <dbReference type="Proteomes" id="UP000515728"/>
    </source>
</evidence>
<feature type="transmembrane region" description="Helical" evidence="1">
    <location>
        <begin position="116"/>
        <end position="134"/>
    </location>
</feature>
<evidence type="ECO:0008006" key="4">
    <source>
        <dbReference type="Google" id="ProtNLM"/>
    </source>
</evidence>
<reference evidence="2 3" key="1">
    <citation type="submission" date="2020-08" db="EMBL/GenBank/DDBJ databases">
        <authorList>
            <person name="Mo P."/>
        </authorList>
    </citation>
    <scope>NUCLEOTIDE SEQUENCE [LARGE SCALE GENOMIC DNA]</scope>
    <source>
        <strain evidence="2 3">CGMCC 4.1532</strain>
    </source>
</reference>
<name>A0A7G7MH03_9PSEU</name>
<proteinExistence type="predicted"/>
<evidence type="ECO:0000256" key="1">
    <source>
        <dbReference type="SAM" id="Phobius"/>
    </source>
</evidence>
<keyword evidence="1" id="KW-0472">Membrane</keyword>
<feature type="transmembrane region" description="Helical" evidence="1">
    <location>
        <begin position="28"/>
        <end position="56"/>
    </location>
</feature>
<dbReference type="EMBL" id="CP060131">
    <property type="protein sequence ID" value="QNG52064.1"/>
    <property type="molecule type" value="Genomic_DNA"/>
</dbReference>
<evidence type="ECO:0000313" key="2">
    <source>
        <dbReference type="EMBL" id="QNG52064.1"/>
    </source>
</evidence>
<dbReference type="RefSeq" id="WP_185718815.1">
    <property type="nucleotide sequence ID" value="NZ_BAAAWI010000001.1"/>
</dbReference>
<sequence length="149" mass="16310">MIAIGAVWGSVRRQLARVPVAWRTDIPVGVVAVVCWLALPIFLAHVLVGCALIGLVGHHLRTRRLRVLVGRHGRSSSRSTVRTLAYWVFLVGTAAMVVTGLLRLVGVPPDQSWHAASSYFMLGSATVHVIAVRVRLRRRLSHSRVGRNG</sequence>
<keyword evidence="1" id="KW-0812">Transmembrane</keyword>
<accession>A0A7G7MH03</accession>
<organism evidence="2 3">
    <name type="scientific">Pseudonocardia petroleophila</name>
    <dbReference type="NCBI Taxonomy" id="37331"/>
    <lineage>
        <taxon>Bacteria</taxon>
        <taxon>Bacillati</taxon>
        <taxon>Actinomycetota</taxon>
        <taxon>Actinomycetes</taxon>
        <taxon>Pseudonocardiales</taxon>
        <taxon>Pseudonocardiaceae</taxon>
        <taxon>Pseudonocardia</taxon>
    </lineage>
</organism>
<dbReference type="KEGG" id="ppel:H6H00_29060"/>
<dbReference type="Proteomes" id="UP000515728">
    <property type="component" value="Chromosome"/>
</dbReference>
<keyword evidence="3" id="KW-1185">Reference proteome</keyword>
<keyword evidence="1" id="KW-1133">Transmembrane helix</keyword>
<gene>
    <name evidence="2" type="ORF">H6H00_29060</name>
</gene>